<proteinExistence type="predicted"/>
<organism evidence="4 5">
    <name type="scientific">Acidiferrimicrobium australe</name>
    <dbReference type="NCBI Taxonomy" id="2664430"/>
    <lineage>
        <taxon>Bacteria</taxon>
        <taxon>Bacillati</taxon>
        <taxon>Actinomycetota</taxon>
        <taxon>Acidimicrobiia</taxon>
        <taxon>Acidimicrobiales</taxon>
        <taxon>Acidimicrobiaceae</taxon>
        <taxon>Acidiferrimicrobium</taxon>
    </lineage>
</organism>
<protein>
    <recommendedName>
        <fullName evidence="3">Sulfotransferase domain-containing protein</fullName>
    </recommendedName>
</protein>
<sequence>MGPPDVVGIGVQKAGTTWWHSLLARHPDVYAHPGIHKERHFFARFYAGGLQDADVAAYHRWFPRPPGKLTGEWTPDYLCQDWVPAQLHRAAPDAKLLVILRDPVERYRSGLQHDLEYRGRLSPASAMEAFRRGLYADDLARYEAVWGRDRLLVLQYERCRDDPANELARTLRFLGLDDTWRPDDLAARVNRTARADGVVLSEARRRDLAEAYAPDLARLATAHPELDLDRWPATQLASSAG</sequence>
<name>A0ABW9QUY7_9ACTN</name>
<evidence type="ECO:0000256" key="1">
    <source>
        <dbReference type="ARBA" id="ARBA00022679"/>
    </source>
</evidence>
<feature type="domain" description="Sulfotransferase" evidence="3">
    <location>
        <begin position="3"/>
        <end position="177"/>
    </location>
</feature>
<evidence type="ECO:0000259" key="3">
    <source>
        <dbReference type="Pfam" id="PF00685"/>
    </source>
</evidence>
<keyword evidence="1" id="KW-0808">Transferase</keyword>
<keyword evidence="5" id="KW-1185">Reference proteome</keyword>
<dbReference type="Pfam" id="PF00685">
    <property type="entry name" value="Sulfotransfer_1"/>
    <property type="match status" value="1"/>
</dbReference>
<dbReference type="Proteomes" id="UP000437736">
    <property type="component" value="Unassembled WGS sequence"/>
</dbReference>
<dbReference type="Gene3D" id="3.40.50.300">
    <property type="entry name" value="P-loop containing nucleotide triphosphate hydrolases"/>
    <property type="match status" value="1"/>
</dbReference>
<dbReference type="InterPro" id="IPR037359">
    <property type="entry name" value="NST/OST"/>
</dbReference>
<dbReference type="PANTHER" id="PTHR10605:SF56">
    <property type="entry name" value="BIFUNCTIONAL HEPARAN SULFATE N-DEACETYLASE_N-SULFOTRANSFERASE"/>
    <property type="match status" value="1"/>
</dbReference>
<dbReference type="PANTHER" id="PTHR10605">
    <property type="entry name" value="HEPARAN SULFATE SULFOTRANSFERASE"/>
    <property type="match status" value="1"/>
</dbReference>
<accession>A0ABW9QUY7</accession>
<evidence type="ECO:0000313" key="5">
    <source>
        <dbReference type="Proteomes" id="UP000437736"/>
    </source>
</evidence>
<reference evidence="4 5" key="1">
    <citation type="submission" date="2019-11" db="EMBL/GenBank/DDBJ databases">
        <title>Acidiferrimicrobium australis gen. nov., sp. nov., an acidophilic and obligately heterotrophic, member of the Actinobacteria that catalyses dissimilatory oxido- reduction of iron isolated from metal-rich acidic water in Chile.</title>
        <authorList>
            <person name="Gonzalez D."/>
            <person name="Huber K."/>
            <person name="Hedrich S."/>
            <person name="Rojas-Villalobos C."/>
            <person name="Quatrini R."/>
            <person name="Dinamarca M.A."/>
            <person name="Schwarz A."/>
            <person name="Canales C."/>
            <person name="Nancucheo I."/>
        </authorList>
    </citation>
    <scope>NUCLEOTIDE SEQUENCE [LARGE SCALE GENOMIC DNA]</scope>
    <source>
        <strain evidence="4 5">USS-CCA1</strain>
    </source>
</reference>
<evidence type="ECO:0000313" key="4">
    <source>
        <dbReference type="EMBL" id="MST33675.1"/>
    </source>
</evidence>
<evidence type="ECO:0000256" key="2">
    <source>
        <dbReference type="ARBA" id="ARBA00023180"/>
    </source>
</evidence>
<comment type="caution">
    <text evidence="4">The sequence shown here is derived from an EMBL/GenBank/DDBJ whole genome shotgun (WGS) entry which is preliminary data.</text>
</comment>
<dbReference type="InterPro" id="IPR027417">
    <property type="entry name" value="P-loop_NTPase"/>
</dbReference>
<gene>
    <name evidence="4" type="ORF">GHK86_13225</name>
</gene>
<keyword evidence="2" id="KW-0325">Glycoprotein</keyword>
<dbReference type="EMBL" id="WJHE01000687">
    <property type="protein sequence ID" value="MST33675.1"/>
    <property type="molecule type" value="Genomic_DNA"/>
</dbReference>
<dbReference type="InterPro" id="IPR000863">
    <property type="entry name" value="Sulfotransferase_dom"/>
</dbReference>
<dbReference type="SUPFAM" id="SSF52540">
    <property type="entry name" value="P-loop containing nucleoside triphosphate hydrolases"/>
    <property type="match status" value="1"/>
</dbReference>